<gene>
    <name evidence="6" type="primary">bioM</name>
    <name evidence="6" type="ORF">NCTC10485_05018</name>
</gene>
<dbReference type="EC" id="3.6.3.-" evidence="6"/>
<dbReference type="PROSITE" id="PS50893">
    <property type="entry name" value="ABC_TRANSPORTER_2"/>
    <property type="match status" value="1"/>
</dbReference>
<name>A0A3S5EIT2_MYCCI</name>
<dbReference type="GO" id="GO:0005524">
    <property type="term" value="F:ATP binding"/>
    <property type="evidence" value="ECO:0007669"/>
    <property type="project" value="UniProtKB-KW"/>
</dbReference>
<accession>A0A3S5EIT2</accession>
<dbReference type="SMART" id="SM00382">
    <property type="entry name" value="AAA"/>
    <property type="match status" value="1"/>
</dbReference>
<dbReference type="CDD" id="cd03225">
    <property type="entry name" value="ABC_cobalt_CbiO_domain1"/>
    <property type="match status" value="1"/>
</dbReference>
<dbReference type="InterPro" id="IPR003593">
    <property type="entry name" value="AAA+_ATPase"/>
</dbReference>
<keyword evidence="3" id="KW-0547">Nucleotide-binding</keyword>
<keyword evidence="4" id="KW-0067">ATP-binding</keyword>
<proteinExistence type="inferred from homology"/>
<organism evidence="6 7">
    <name type="scientific">Mycolicibacterium chitae</name>
    <name type="common">Mycobacterium chitae</name>
    <dbReference type="NCBI Taxonomy" id="1792"/>
    <lineage>
        <taxon>Bacteria</taxon>
        <taxon>Bacillati</taxon>
        <taxon>Actinomycetota</taxon>
        <taxon>Actinomycetes</taxon>
        <taxon>Mycobacteriales</taxon>
        <taxon>Mycobacteriaceae</taxon>
        <taxon>Mycolicibacterium</taxon>
    </lineage>
</organism>
<evidence type="ECO:0000256" key="4">
    <source>
        <dbReference type="ARBA" id="ARBA00022840"/>
    </source>
</evidence>
<keyword evidence="2" id="KW-0813">Transport</keyword>
<reference evidence="6 7" key="1">
    <citation type="submission" date="2018-12" db="EMBL/GenBank/DDBJ databases">
        <authorList>
            <consortium name="Pathogen Informatics"/>
        </authorList>
    </citation>
    <scope>NUCLEOTIDE SEQUENCE [LARGE SCALE GENOMIC DNA]</scope>
    <source>
        <strain evidence="6 7">NCTC10485</strain>
    </source>
</reference>
<evidence type="ECO:0000256" key="1">
    <source>
        <dbReference type="ARBA" id="ARBA00005417"/>
    </source>
</evidence>
<dbReference type="GO" id="GO:0042626">
    <property type="term" value="F:ATPase-coupled transmembrane transporter activity"/>
    <property type="evidence" value="ECO:0007669"/>
    <property type="project" value="TreeGrafter"/>
</dbReference>
<dbReference type="Pfam" id="PF00005">
    <property type="entry name" value="ABC_tran"/>
    <property type="match status" value="1"/>
</dbReference>
<evidence type="ECO:0000313" key="6">
    <source>
        <dbReference type="EMBL" id="VEG50699.1"/>
    </source>
</evidence>
<dbReference type="InterPro" id="IPR017871">
    <property type="entry name" value="ABC_transporter-like_CS"/>
</dbReference>
<dbReference type="AlphaFoldDB" id="A0A3S5EIT2"/>
<evidence type="ECO:0000256" key="3">
    <source>
        <dbReference type="ARBA" id="ARBA00022741"/>
    </source>
</evidence>
<dbReference type="PROSITE" id="PS00211">
    <property type="entry name" value="ABC_TRANSPORTER_1"/>
    <property type="match status" value="1"/>
</dbReference>
<evidence type="ECO:0000256" key="2">
    <source>
        <dbReference type="ARBA" id="ARBA00022448"/>
    </source>
</evidence>
<dbReference type="InterPro" id="IPR003439">
    <property type="entry name" value="ABC_transporter-like_ATP-bd"/>
</dbReference>
<dbReference type="Proteomes" id="UP000282551">
    <property type="component" value="Chromosome"/>
</dbReference>
<feature type="domain" description="ABC transporter" evidence="5">
    <location>
        <begin position="16"/>
        <end position="238"/>
    </location>
</feature>
<dbReference type="PANTHER" id="PTHR43553">
    <property type="entry name" value="HEAVY METAL TRANSPORTER"/>
    <property type="match status" value="1"/>
</dbReference>
<evidence type="ECO:0000259" key="5">
    <source>
        <dbReference type="PROSITE" id="PS50893"/>
    </source>
</evidence>
<dbReference type="GO" id="GO:0016887">
    <property type="term" value="F:ATP hydrolysis activity"/>
    <property type="evidence" value="ECO:0007669"/>
    <property type="project" value="InterPro"/>
</dbReference>
<dbReference type="Gene3D" id="3.40.50.300">
    <property type="entry name" value="P-loop containing nucleotide triphosphate hydrolases"/>
    <property type="match status" value="1"/>
</dbReference>
<comment type="similarity">
    <text evidence="1">Belongs to the ABC transporter superfamily.</text>
</comment>
<dbReference type="EMBL" id="LR134355">
    <property type="protein sequence ID" value="VEG50699.1"/>
    <property type="molecule type" value="Genomic_DNA"/>
</dbReference>
<keyword evidence="6" id="KW-0378">Hydrolase</keyword>
<dbReference type="PANTHER" id="PTHR43553:SF24">
    <property type="entry name" value="ENERGY-COUPLING FACTOR TRANSPORTER ATP-BINDING PROTEIN ECFA1"/>
    <property type="match status" value="1"/>
</dbReference>
<keyword evidence="7" id="KW-1185">Reference proteome</keyword>
<dbReference type="GO" id="GO:0043190">
    <property type="term" value="C:ATP-binding cassette (ABC) transporter complex"/>
    <property type="evidence" value="ECO:0007669"/>
    <property type="project" value="TreeGrafter"/>
</dbReference>
<evidence type="ECO:0000313" key="7">
    <source>
        <dbReference type="Proteomes" id="UP000282551"/>
    </source>
</evidence>
<sequence>MAEDSMAEDGMAEDSIVFDGVGHAFGERTVLQDISLNLTERRVGVVGANGSGKSTLARMINGLVIPDRGTVRVHGLDTRRAVRKVRRNVGFVFTDPDRQILMPTVAEDIELSLSRHRLSRAERAERTQRVLHQFGLAGHADQPAQLLSGGQKQLLALAAVLVTEPRVVVADEPTTLLDLRNALMLRAAFAALDTQLVVVTHDLTLVEDFDRVIVLEDGRIHADDVPAVALDAYRRLMT</sequence>
<protein>
    <submittedName>
        <fullName evidence="6">ABC transporter-like protein</fullName>
        <ecNumber evidence="6">3.6.3.-</ecNumber>
    </submittedName>
</protein>
<dbReference type="InterPro" id="IPR027417">
    <property type="entry name" value="P-loop_NTPase"/>
</dbReference>
<dbReference type="SUPFAM" id="SSF52540">
    <property type="entry name" value="P-loop containing nucleoside triphosphate hydrolases"/>
    <property type="match status" value="1"/>
</dbReference>
<dbReference type="InterPro" id="IPR050095">
    <property type="entry name" value="ECF_ABC_transporter_ATP-bd"/>
</dbReference>
<dbReference type="InterPro" id="IPR015856">
    <property type="entry name" value="ABC_transpr_CbiO/EcfA_su"/>
</dbReference>